<accession>A0A3B0U8X8</accession>
<sequence>MSKEYTSELLIDFGDDGEKLIPVVTQDYTTKEVLILAFANKEAFEETRKSSYATYYSRSRKELWKKGLTSGDLLRVEEIRVNCEQNSLLYLVTPEGKGACHAKNVKGKPYNSCYYRKIEDSGTLKIVGS</sequence>
<evidence type="ECO:0000256" key="5">
    <source>
        <dbReference type="ARBA" id="ARBA00022801"/>
    </source>
</evidence>
<dbReference type="EMBL" id="UOEP01000225">
    <property type="protein sequence ID" value="VAW24823.1"/>
    <property type="molecule type" value="Genomic_DNA"/>
</dbReference>
<evidence type="ECO:0000256" key="2">
    <source>
        <dbReference type="ARBA" id="ARBA00005169"/>
    </source>
</evidence>
<dbReference type="GO" id="GO:0004635">
    <property type="term" value="F:phosphoribosyl-AMP cyclohydrolase activity"/>
    <property type="evidence" value="ECO:0007669"/>
    <property type="project" value="UniProtKB-EC"/>
</dbReference>
<dbReference type="InterPro" id="IPR038019">
    <property type="entry name" value="PRib_AMP_CycHydrolase_sf"/>
</dbReference>
<gene>
    <name evidence="8" type="ORF">MNBD_BACTEROID01-2909</name>
</gene>
<dbReference type="AlphaFoldDB" id="A0A3B0U8X8"/>
<reference evidence="8" key="1">
    <citation type="submission" date="2018-06" db="EMBL/GenBank/DDBJ databases">
        <authorList>
            <person name="Zhirakovskaya E."/>
        </authorList>
    </citation>
    <scope>NUCLEOTIDE SEQUENCE</scope>
</reference>
<evidence type="ECO:0000256" key="6">
    <source>
        <dbReference type="ARBA" id="ARBA00023102"/>
    </source>
</evidence>
<protein>
    <recommendedName>
        <fullName evidence="3">phosphoribosyl-AMP cyclohydrolase</fullName>
        <ecNumber evidence="3">3.5.4.19</ecNumber>
    </recommendedName>
</protein>
<dbReference type="InterPro" id="IPR002496">
    <property type="entry name" value="PRib_AMP_CycHydrolase_dom"/>
</dbReference>
<dbReference type="GO" id="GO:0000105">
    <property type="term" value="P:L-histidine biosynthetic process"/>
    <property type="evidence" value="ECO:0007669"/>
    <property type="project" value="UniProtKB-UniPathway"/>
</dbReference>
<comment type="catalytic activity">
    <reaction evidence="1">
        <text>1-(5-phospho-beta-D-ribosyl)-5'-AMP + H2O = 1-(5-phospho-beta-D-ribosyl)-5-[(5-phospho-beta-D-ribosylamino)methylideneamino]imidazole-4-carboxamide</text>
        <dbReference type="Rhea" id="RHEA:20049"/>
        <dbReference type="ChEBI" id="CHEBI:15377"/>
        <dbReference type="ChEBI" id="CHEBI:58435"/>
        <dbReference type="ChEBI" id="CHEBI:59457"/>
        <dbReference type="EC" id="3.5.4.19"/>
    </reaction>
</comment>
<dbReference type="FunFam" id="3.10.20.810:FF:000001">
    <property type="entry name" value="Histidine biosynthesis bifunctional protein HisIE"/>
    <property type="match status" value="1"/>
</dbReference>
<proteinExistence type="predicted"/>
<dbReference type="Pfam" id="PF01502">
    <property type="entry name" value="PRA-CH"/>
    <property type="match status" value="1"/>
</dbReference>
<feature type="domain" description="Phosphoribosyl-AMP cyclohydrolase" evidence="7">
    <location>
        <begin position="36"/>
        <end position="104"/>
    </location>
</feature>
<evidence type="ECO:0000256" key="3">
    <source>
        <dbReference type="ARBA" id="ARBA00012721"/>
    </source>
</evidence>
<dbReference type="UniPathway" id="UPA00031">
    <property type="reaction ID" value="UER00008"/>
</dbReference>
<evidence type="ECO:0000256" key="4">
    <source>
        <dbReference type="ARBA" id="ARBA00022605"/>
    </source>
</evidence>
<comment type="pathway">
    <text evidence="2">Amino-acid biosynthesis; L-histidine biosynthesis; L-histidine from 5-phospho-alpha-D-ribose 1-diphosphate: step 3/9.</text>
</comment>
<dbReference type="GO" id="GO:0004636">
    <property type="term" value="F:phosphoribosyl-ATP diphosphatase activity"/>
    <property type="evidence" value="ECO:0007669"/>
    <property type="project" value="UniProtKB-ARBA"/>
</dbReference>
<name>A0A3B0U8X8_9ZZZZ</name>
<keyword evidence="4" id="KW-0028">Amino-acid biosynthesis</keyword>
<dbReference type="EC" id="3.5.4.19" evidence="3"/>
<keyword evidence="5 8" id="KW-0378">Hydrolase</keyword>
<keyword evidence="6" id="KW-0368">Histidine biosynthesis</keyword>
<organism evidence="8">
    <name type="scientific">hydrothermal vent metagenome</name>
    <dbReference type="NCBI Taxonomy" id="652676"/>
    <lineage>
        <taxon>unclassified sequences</taxon>
        <taxon>metagenomes</taxon>
        <taxon>ecological metagenomes</taxon>
    </lineage>
</organism>
<evidence type="ECO:0000256" key="1">
    <source>
        <dbReference type="ARBA" id="ARBA00000024"/>
    </source>
</evidence>
<dbReference type="SUPFAM" id="SSF141734">
    <property type="entry name" value="HisI-like"/>
    <property type="match status" value="1"/>
</dbReference>
<dbReference type="Gene3D" id="3.10.20.810">
    <property type="entry name" value="Phosphoribosyl-AMP cyclohydrolase"/>
    <property type="match status" value="1"/>
</dbReference>
<dbReference type="PANTHER" id="PTHR42945">
    <property type="entry name" value="HISTIDINE BIOSYNTHESIS BIFUNCTIONAL PROTEIN"/>
    <property type="match status" value="1"/>
</dbReference>
<evidence type="ECO:0000259" key="7">
    <source>
        <dbReference type="Pfam" id="PF01502"/>
    </source>
</evidence>
<evidence type="ECO:0000313" key="8">
    <source>
        <dbReference type="EMBL" id="VAW24823.1"/>
    </source>
</evidence>
<dbReference type="PANTHER" id="PTHR42945:SF1">
    <property type="entry name" value="HISTIDINE BIOSYNTHESIS BIFUNCTIONAL PROTEIN HIS7"/>
    <property type="match status" value="1"/>
</dbReference>